<dbReference type="OrthoDB" id="4570343at2"/>
<name>A0A1C6U949_9ACTN</name>
<dbReference type="AlphaFoldDB" id="A0A1C6U949"/>
<dbReference type="InterPro" id="IPR032584">
    <property type="entry name" value="DUF4913"/>
</dbReference>
<organism evidence="2 3">
    <name type="scientific">Micromonospora eburnea</name>
    <dbReference type="NCBI Taxonomy" id="227316"/>
    <lineage>
        <taxon>Bacteria</taxon>
        <taxon>Bacillati</taxon>
        <taxon>Actinomycetota</taxon>
        <taxon>Actinomycetes</taxon>
        <taxon>Micromonosporales</taxon>
        <taxon>Micromonosporaceae</taxon>
        <taxon>Micromonospora</taxon>
    </lineage>
</organism>
<protein>
    <recommendedName>
        <fullName evidence="4">DUF4913 domain-containing protein</fullName>
    </recommendedName>
</protein>
<accession>A0A1C6U949</accession>
<dbReference type="RefSeq" id="WP_091117795.1">
    <property type="nucleotide sequence ID" value="NZ_FMHY01000002.1"/>
</dbReference>
<evidence type="ECO:0000313" key="3">
    <source>
        <dbReference type="Proteomes" id="UP000199696"/>
    </source>
</evidence>
<keyword evidence="3" id="KW-1185">Reference proteome</keyword>
<sequence>MTYPTGPEAAETAKPFFILYLEGSEYAEELRRLSYWVEDLLLPVYGAEVTSSTPWCPRWREHPEAIAYLHGLWLAWQERTGPRAQPSDPATWHQSYLWPTMDALRSPNGPFAGCKPGGHRPKERPRVERDDGPDC</sequence>
<evidence type="ECO:0000256" key="1">
    <source>
        <dbReference type="SAM" id="MobiDB-lite"/>
    </source>
</evidence>
<feature type="compositionally biased region" description="Basic and acidic residues" evidence="1">
    <location>
        <begin position="124"/>
        <end position="135"/>
    </location>
</feature>
<evidence type="ECO:0008006" key="4">
    <source>
        <dbReference type="Google" id="ProtNLM"/>
    </source>
</evidence>
<dbReference type="EMBL" id="FMHY01000002">
    <property type="protein sequence ID" value="SCL50389.1"/>
    <property type="molecule type" value="Genomic_DNA"/>
</dbReference>
<dbReference type="Pfam" id="PF16259">
    <property type="entry name" value="DUF4913"/>
    <property type="match status" value="1"/>
</dbReference>
<evidence type="ECO:0000313" key="2">
    <source>
        <dbReference type="EMBL" id="SCL50389.1"/>
    </source>
</evidence>
<gene>
    <name evidence="2" type="ORF">GA0070604_2118</name>
</gene>
<proteinExistence type="predicted"/>
<dbReference type="Proteomes" id="UP000199696">
    <property type="component" value="Unassembled WGS sequence"/>
</dbReference>
<reference evidence="3" key="1">
    <citation type="submission" date="2016-06" db="EMBL/GenBank/DDBJ databases">
        <authorList>
            <person name="Varghese N."/>
            <person name="Submissions Spin"/>
        </authorList>
    </citation>
    <scope>NUCLEOTIDE SEQUENCE [LARGE SCALE GENOMIC DNA]</scope>
    <source>
        <strain evidence="3">DSM 44814</strain>
    </source>
</reference>
<feature type="region of interest" description="Disordered" evidence="1">
    <location>
        <begin position="107"/>
        <end position="135"/>
    </location>
</feature>